<sequence>MPQTGRYVQRYPEPEAALILERAAELQRQAEDVMRMTVAELEEVASSAGINPVYVRRAAAELTLRQSRRDRSSPSVGGPRTILFEVTLDGEIPVPAYEYVIEAVRRHTGELGVASLIGRSLTWTAHPSHSRAGPGWSRSIALTIVPRSGRTRIRIEEKLDQLVRSVFGTLLGGLGGGGAILPIIPLAILGLPGLIPLGMGVWVASAWSLGRTVYRKRVEAREFELHCALQSILEIAQDYIGTPQLESH</sequence>
<reference evidence="2 3" key="1">
    <citation type="submission" date="2014-12" db="EMBL/GenBank/DDBJ databases">
        <title>Genome assembly of Enhygromyxa salina DSM 15201.</title>
        <authorList>
            <person name="Sharma G."/>
            <person name="Subramanian S."/>
        </authorList>
    </citation>
    <scope>NUCLEOTIDE SEQUENCE [LARGE SCALE GENOMIC DNA]</scope>
    <source>
        <strain evidence="2 3">DSM 15201</strain>
    </source>
</reference>
<keyword evidence="1" id="KW-0472">Membrane</keyword>
<gene>
    <name evidence="2" type="ORF">DB30_00093</name>
</gene>
<name>A0A0C1ZPL3_9BACT</name>
<evidence type="ECO:0000313" key="2">
    <source>
        <dbReference type="EMBL" id="KIG19584.1"/>
    </source>
</evidence>
<comment type="caution">
    <text evidence="2">The sequence shown here is derived from an EMBL/GenBank/DDBJ whole genome shotgun (WGS) entry which is preliminary data.</text>
</comment>
<accession>A0A0C1ZPL3</accession>
<dbReference type="Proteomes" id="UP000031599">
    <property type="component" value="Unassembled WGS sequence"/>
</dbReference>
<keyword evidence="1" id="KW-1133">Transmembrane helix</keyword>
<proteinExistence type="predicted"/>
<feature type="transmembrane region" description="Helical" evidence="1">
    <location>
        <begin position="162"/>
        <end position="188"/>
    </location>
</feature>
<protein>
    <submittedName>
        <fullName evidence="2">Uncharacterized protein</fullName>
    </submittedName>
</protein>
<dbReference type="AlphaFoldDB" id="A0A0C1ZPL3"/>
<feature type="transmembrane region" description="Helical" evidence="1">
    <location>
        <begin position="194"/>
        <end position="214"/>
    </location>
</feature>
<dbReference type="EMBL" id="JMCC02000001">
    <property type="protein sequence ID" value="KIG19584.1"/>
    <property type="molecule type" value="Genomic_DNA"/>
</dbReference>
<evidence type="ECO:0000313" key="3">
    <source>
        <dbReference type="Proteomes" id="UP000031599"/>
    </source>
</evidence>
<keyword evidence="1" id="KW-0812">Transmembrane</keyword>
<evidence type="ECO:0000256" key="1">
    <source>
        <dbReference type="SAM" id="Phobius"/>
    </source>
</evidence>
<organism evidence="2 3">
    <name type="scientific">Enhygromyxa salina</name>
    <dbReference type="NCBI Taxonomy" id="215803"/>
    <lineage>
        <taxon>Bacteria</taxon>
        <taxon>Pseudomonadati</taxon>
        <taxon>Myxococcota</taxon>
        <taxon>Polyangia</taxon>
        <taxon>Nannocystales</taxon>
        <taxon>Nannocystaceae</taxon>
        <taxon>Enhygromyxa</taxon>
    </lineage>
</organism>